<sequence length="204" mass="22659">MTITVHLNDLPPDIDFGACVAIDTETLGLKPHRDRLCVVQLSAGDGNAHLVQFEKGHYDAPNLTALLVNPAVLKIFHFGRFDIAVMQQYLGVKTGPVYCTKIAAKLVRTFTERHGLKDLCRELLGVELSKQQQTSDWGQAKLTPEQLSYAASDVLHLHALKEKLDALLAREGRTELAAACFGFLPYRAELDLKGWHDDADVFNH</sequence>
<organism evidence="2 3">
    <name type="scientific">Rhodomicrobium udaipurense</name>
    <dbReference type="NCBI Taxonomy" id="1202716"/>
    <lineage>
        <taxon>Bacteria</taxon>
        <taxon>Pseudomonadati</taxon>
        <taxon>Pseudomonadota</taxon>
        <taxon>Alphaproteobacteria</taxon>
        <taxon>Hyphomicrobiales</taxon>
        <taxon>Hyphomicrobiaceae</taxon>
        <taxon>Rhodomicrobium</taxon>
    </lineage>
</organism>
<dbReference type="SMART" id="SM00474">
    <property type="entry name" value="35EXOc"/>
    <property type="match status" value="1"/>
</dbReference>
<feature type="domain" description="3'-5' exonuclease" evidence="1">
    <location>
        <begin position="1"/>
        <end position="169"/>
    </location>
</feature>
<dbReference type="EMBL" id="JAEMUK010000087">
    <property type="protein sequence ID" value="MBJ7545157.1"/>
    <property type="molecule type" value="Genomic_DNA"/>
</dbReference>
<reference evidence="2 3" key="1">
    <citation type="submission" date="2020-12" db="EMBL/GenBank/DDBJ databases">
        <title>Revised draft genomes of Rhodomicrobium vannielii ATCC 17100 and Rhodomicrobium udaipurense JA643.</title>
        <authorList>
            <person name="Conners E.M."/>
            <person name="Davenport E.J."/>
            <person name="Bose A."/>
        </authorList>
    </citation>
    <scope>NUCLEOTIDE SEQUENCE [LARGE SCALE GENOMIC DNA]</scope>
    <source>
        <strain evidence="2 3">JA643</strain>
    </source>
</reference>
<dbReference type="InterPro" id="IPR012337">
    <property type="entry name" value="RNaseH-like_sf"/>
</dbReference>
<keyword evidence="3" id="KW-1185">Reference proteome</keyword>
<proteinExistence type="predicted"/>
<dbReference type="Proteomes" id="UP000623250">
    <property type="component" value="Unassembled WGS sequence"/>
</dbReference>
<comment type="caution">
    <text evidence="2">The sequence shown here is derived from an EMBL/GenBank/DDBJ whole genome shotgun (WGS) entry which is preliminary data.</text>
</comment>
<dbReference type="Pfam" id="PF01612">
    <property type="entry name" value="DNA_pol_A_exo1"/>
    <property type="match status" value="1"/>
</dbReference>
<dbReference type="PANTHER" id="PTHR47649">
    <property type="entry name" value="RIBONUCLEASE D"/>
    <property type="match status" value="1"/>
</dbReference>
<dbReference type="InterPro" id="IPR051086">
    <property type="entry name" value="RNase_D-like"/>
</dbReference>
<dbReference type="GO" id="GO:0006139">
    <property type="term" value="P:nucleobase-containing compound metabolic process"/>
    <property type="evidence" value="ECO:0007669"/>
    <property type="project" value="InterPro"/>
</dbReference>
<dbReference type="GO" id="GO:0008408">
    <property type="term" value="F:3'-5' exonuclease activity"/>
    <property type="evidence" value="ECO:0007669"/>
    <property type="project" value="InterPro"/>
</dbReference>
<evidence type="ECO:0000259" key="1">
    <source>
        <dbReference type="SMART" id="SM00474"/>
    </source>
</evidence>
<protein>
    <submittedName>
        <fullName evidence="2">Ribonuclease D</fullName>
    </submittedName>
</protein>
<accession>A0A8I1KKN8</accession>
<evidence type="ECO:0000313" key="2">
    <source>
        <dbReference type="EMBL" id="MBJ7545157.1"/>
    </source>
</evidence>
<dbReference type="InterPro" id="IPR002562">
    <property type="entry name" value="3'-5'_exonuclease_dom"/>
</dbReference>
<dbReference type="RefSeq" id="WP_037241215.1">
    <property type="nucleotide sequence ID" value="NZ_JAEMUK010000087.1"/>
</dbReference>
<dbReference type="SUPFAM" id="SSF53098">
    <property type="entry name" value="Ribonuclease H-like"/>
    <property type="match status" value="1"/>
</dbReference>
<name>A0A8I1KKN8_9HYPH</name>
<dbReference type="PANTHER" id="PTHR47649:SF1">
    <property type="entry name" value="RIBONUCLEASE D"/>
    <property type="match status" value="1"/>
</dbReference>
<gene>
    <name evidence="2" type="ORF">JDN41_16515</name>
</gene>
<dbReference type="InterPro" id="IPR036397">
    <property type="entry name" value="RNaseH_sf"/>
</dbReference>
<dbReference type="GO" id="GO:0003676">
    <property type="term" value="F:nucleic acid binding"/>
    <property type="evidence" value="ECO:0007669"/>
    <property type="project" value="InterPro"/>
</dbReference>
<dbReference type="CDD" id="cd06142">
    <property type="entry name" value="RNaseD_exo"/>
    <property type="match status" value="1"/>
</dbReference>
<dbReference type="AlphaFoldDB" id="A0A8I1KKN8"/>
<evidence type="ECO:0000313" key="3">
    <source>
        <dbReference type="Proteomes" id="UP000623250"/>
    </source>
</evidence>
<dbReference type="Gene3D" id="3.30.420.10">
    <property type="entry name" value="Ribonuclease H-like superfamily/Ribonuclease H"/>
    <property type="match status" value="1"/>
</dbReference>